<dbReference type="AlphaFoldDB" id="A0ABD1FN28"/>
<accession>A0ABD1FN28</accession>
<comment type="caution">
    <text evidence="1">The sequence shown here is derived from an EMBL/GenBank/DDBJ whole genome shotgun (WGS) entry which is preliminary data.</text>
</comment>
<name>A0ABD1FN28_SALDI</name>
<gene>
    <name evidence="1" type="ORF">AAHA92_32853</name>
</gene>
<protein>
    <submittedName>
        <fullName evidence="1">Uncharacterized protein</fullName>
    </submittedName>
</protein>
<dbReference type="PANTHER" id="PTHR33265:SF26">
    <property type="entry name" value="OS06G0554600 PROTEIN"/>
    <property type="match status" value="1"/>
</dbReference>
<organism evidence="1 2">
    <name type="scientific">Salvia divinorum</name>
    <name type="common">Maria pastora</name>
    <name type="synonym">Diviner's sage</name>
    <dbReference type="NCBI Taxonomy" id="28513"/>
    <lineage>
        <taxon>Eukaryota</taxon>
        <taxon>Viridiplantae</taxon>
        <taxon>Streptophyta</taxon>
        <taxon>Embryophyta</taxon>
        <taxon>Tracheophyta</taxon>
        <taxon>Spermatophyta</taxon>
        <taxon>Magnoliopsida</taxon>
        <taxon>eudicotyledons</taxon>
        <taxon>Gunneridae</taxon>
        <taxon>Pentapetalae</taxon>
        <taxon>asterids</taxon>
        <taxon>lamiids</taxon>
        <taxon>Lamiales</taxon>
        <taxon>Lamiaceae</taxon>
        <taxon>Nepetoideae</taxon>
        <taxon>Mentheae</taxon>
        <taxon>Salviinae</taxon>
        <taxon>Salvia</taxon>
        <taxon>Salvia subgen. Calosphace</taxon>
    </lineage>
</organism>
<sequence length="159" mass="18614">MEIEKRKPKVATKIWNIVGIAVYMMTRSKVKRKLMVEFNTLVKKGKKGAKAINNLIADHHHHYLCRSNDTANTAFVSARDYEFSCSNTPLPKRKNRHHYEDLKVMHKALGILSRYDVVEVPPFYSGVDKDAEEFINNFYRELKKERPAETPSPYREWTT</sequence>
<dbReference type="InterPro" id="IPR008480">
    <property type="entry name" value="DUF761_pln"/>
</dbReference>
<reference evidence="1 2" key="1">
    <citation type="submission" date="2024-06" db="EMBL/GenBank/DDBJ databases">
        <title>A chromosome level genome sequence of Diviner's sage (Salvia divinorum).</title>
        <authorList>
            <person name="Ford S.A."/>
            <person name="Ro D.-K."/>
            <person name="Ness R.W."/>
            <person name="Phillips M.A."/>
        </authorList>
    </citation>
    <scope>NUCLEOTIDE SEQUENCE [LARGE SCALE GENOMIC DNA]</scope>
    <source>
        <strain evidence="1">SAF-2024a</strain>
        <tissue evidence="1">Leaf</tissue>
    </source>
</reference>
<evidence type="ECO:0000313" key="2">
    <source>
        <dbReference type="Proteomes" id="UP001567538"/>
    </source>
</evidence>
<keyword evidence="2" id="KW-1185">Reference proteome</keyword>
<dbReference type="Pfam" id="PF05553">
    <property type="entry name" value="DUF761"/>
    <property type="match status" value="1"/>
</dbReference>
<dbReference type="Proteomes" id="UP001567538">
    <property type="component" value="Unassembled WGS sequence"/>
</dbReference>
<dbReference type="PANTHER" id="PTHR33265">
    <property type="entry name" value="AVR9/CF-9 RAPIDLY ELICITED PROTEIN-RELATED"/>
    <property type="match status" value="1"/>
</dbReference>
<dbReference type="EMBL" id="JBEAFC010000014">
    <property type="protein sequence ID" value="KAL1532895.1"/>
    <property type="molecule type" value="Genomic_DNA"/>
</dbReference>
<proteinExistence type="predicted"/>
<evidence type="ECO:0000313" key="1">
    <source>
        <dbReference type="EMBL" id="KAL1532895.1"/>
    </source>
</evidence>